<comment type="similarity">
    <text evidence="1">Belongs to the short-chain dehydrogenases/reductases (SDR) family.</text>
</comment>
<dbReference type="Pfam" id="PF00106">
    <property type="entry name" value="adh_short"/>
    <property type="match status" value="1"/>
</dbReference>
<dbReference type="CDD" id="cd05233">
    <property type="entry name" value="SDR_c"/>
    <property type="match status" value="1"/>
</dbReference>
<keyword evidence="4" id="KW-1185">Reference proteome</keyword>
<dbReference type="PANTHER" id="PTHR43669">
    <property type="entry name" value="5-KETO-D-GLUCONATE 5-REDUCTASE"/>
    <property type="match status" value="1"/>
</dbReference>
<comment type="caution">
    <text evidence="3">The sequence shown here is derived from an EMBL/GenBank/DDBJ whole genome shotgun (WGS) entry which is preliminary data.</text>
</comment>
<evidence type="ECO:0000256" key="1">
    <source>
        <dbReference type="ARBA" id="ARBA00006484"/>
    </source>
</evidence>
<evidence type="ECO:0000256" key="2">
    <source>
        <dbReference type="ARBA" id="ARBA00023002"/>
    </source>
</evidence>
<dbReference type="AlphaFoldDB" id="A0A7Y0DZ67"/>
<protein>
    <submittedName>
        <fullName evidence="3">SDR family NAD(P)-dependent oxidoreductase</fullName>
    </submittedName>
</protein>
<dbReference type="EMBL" id="JABBNT010000002">
    <property type="protein sequence ID" value="NMM44294.1"/>
    <property type="molecule type" value="Genomic_DNA"/>
</dbReference>
<organism evidence="3 4">
    <name type="scientific">Pacificispira spongiicola</name>
    <dbReference type="NCBI Taxonomy" id="2729598"/>
    <lineage>
        <taxon>Bacteria</taxon>
        <taxon>Pseudomonadati</taxon>
        <taxon>Pseudomonadota</taxon>
        <taxon>Alphaproteobacteria</taxon>
        <taxon>Rhodospirillales</taxon>
        <taxon>Rhodospirillaceae</taxon>
        <taxon>Pacificispira</taxon>
    </lineage>
</organism>
<proteinExistence type="inferred from homology"/>
<name>A0A7Y0DZ67_9PROT</name>
<dbReference type="RefSeq" id="WP_169624586.1">
    <property type="nucleotide sequence ID" value="NZ_JABBNT010000002.1"/>
</dbReference>
<keyword evidence="2" id="KW-0560">Oxidoreductase</keyword>
<evidence type="ECO:0000313" key="3">
    <source>
        <dbReference type="EMBL" id="NMM44294.1"/>
    </source>
</evidence>
<dbReference type="GO" id="GO:0016491">
    <property type="term" value="F:oxidoreductase activity"/>
    <property type="evidence" value="ECO:0007669"/>
    <property type="project" value="UniProtKB-KW"/>
</dbReference>
<reference evidence="3 4" key="1">
    <citation type="submission" date="2020-04" db="EMBL/GenBank/DDBJ databases">
        <title>Rhodospirillaceae bacterium KN72 isolated from deep sea.</title>
        <authorList>
            <person name="Zhang D.-C."/>
        </authorList>
    </citation>
    <scope>NUCLEOTIDE SEQUENCE [LARGE SCALE GENOMIC DNA]</scope>
    <source>
        <strain evidence="3 4">KN72</strain>
    </source>
</reference>
<accession>A0A7Y0DZ67</accession>
<dbReference type="InterPro" id="IPR036291">
    <property type="entry name" value="NAD(P)-bd_dom_sf"/>
</dbReference>
<dbReference type="Proteomes" id="UP000539372">
    <property type="component" value="Unassembled WGS sequence"/>
</dbReference>
<dbReference type="SUPFAM" id="SSF51735">
    <property type="entry name" value="NAD(P)-binding Rossmann-fold domains"/>
    <property type="match status" value="1"/>
</dbReference>
<gene>
    <name evidence="3" type="ORF">HH303_07380</name>
</gene>
<dbReference type="PANTHER" id="PTHR43669:SF3">
    <property type="entry name" value="ALCOHOL DEHYDROGENASE, PUTATIVE (AFU_ORTHOLOGUE AFUA_3G03445)-RELATED"/>
    <property type="match status" value="1"/>
</dbReference>
<evidence type="ECO:0000313" key="4">
    <source>
        <dbReference type="Proteomes" id="UP000539372"/>
    </source>
</evidence>
<dbReference type="PRINTS" id="PR00081">
    <property type="entry name" value="GDHRDH"/>
</dbReference>
<sequence length="228" mass="24278">MSKRLEGRLALVTGASRGLGAAVAKRFAAEGAHVILTARTVGGLEEVDDAIKSAGGTATLAPLDLFEAEKIDMMAASIHQRFGRLDVLVSAAAQLGVLSPVHHLDQKTWDRTMFLNLTANQRLIRAYDPLLRLSPAGRAIFTTCAAGSMPKAFWGVYAASKAGLESLVRCYALELQKSTVDVHLIDPGPMATKLREAAYPGEEATTNPDPEDPSITDRFVDAAAVALH</sequence>
<dbReference type="InterPro" id="IPR002347">
    <property type="entry name" value="SDR_fam"/>
</dbReference>
<dbReference type="Gene3D" id="3.40.50.720">
    <property type="entry name" value="NAD(P)-binding Rossmann-like Domain"/>
    <property type="match status" value="1"/>
</dbReference>